<protein>
    <submittedName>
        <fullName evidence="2">Uncharacterized protein</fullName>
    </submittedName>
</protein>
<evidence type="ECO:0000256" key="1">
    <source>
        <dbReference type="SAM" id="MobiDB-lite"/>
    </source>
</evidence>
<feature type="region of interest" description="Disordered" evidence="1">
    <location>
        <begin position="33"/>
        <end position="75"/>
    </location>
</feature>
<dbReference type="EMBL" id="MU004236">
    <property type="protein sequence ID" value="KAF2668196.1"/>
    <property type="molecule type" value="Genomic_DNA"/>
</dbReference>
<dbReference type="Proteomes" id="UP000799302">
    <property type="component" value="Unassembled WGS sequence"/>
</dbReference>
<feature type="region of interest" description="Disordered" evidence="1">
    <location>
        <begin position="1"/>
        <end position="21"/>
    </location>
</feature>
<gene>
    <name evidence="2" type="ORF">BT63DRAFT_425517</name>
</gene>
<accession>A0A6A6U9A8</accession>
<sequence length="132" mass="14196">MPSESYVSPPPPASPSRRPLQNLTTNLHITPHKLASSSKAVNSSPVKPGTPLTPALLLSTKKTEPRPAPVPLLNPAKKRTIDEVIGDERDPTRVSFSLINFDQSSDNMEPASSAATTLPDDSSVKMVRYPNT</sequence>
<feature type="region of interest" description="Disordered" evidence="1">
    <location>
        <begin position="103"/>
        <end position="132"/>
    </location>
</feature>
<evidence type="ECO:0000313" key="2">
    <source>
        <dbReference type="EMBL" id="KAF2668196.1"/>
    </source>
</evidence>
<proteinExistence type="predicted"/>
<organism evidence="2 3">
    <name type="scientific">Microthyrium microscopicum</name>
    <dbReference type="NCBI Taxonomy" id="703497"/>
    <lineage>
        <taxon>Eukaryota</taxon>
        <taxon>Fungi</taxon>
        <taxon>Dikarya</taxon>
        <taxon>Ascomycota</taxon>
        <taxon>Pezizomycotina</taxon>
        <taxon>Dothideomycetes</taxon>
        <taxon>Dothideomycetes incertae sedis</taxon>
        <taxon>Microthyriales</taxon>
        <taxon>Microthyriaceae</taxon>
        <taxon>Microthyrium</taxon>
    </lineage>
</organism>
<evidence type="ECO:0000313" key="3">
    <source>
        <dbReference type="Proteomes" id="UP000799302"/>
    </source>
</evidence>
<dbReference type="AlphaFoldDB" id="A0A6A6U9A8"/>
<feature type="compositionally biased region" description="Polar residues" evidence="1">
    <location>
        <begin position="35"/>
        <end position="45"/>
    </location>
</feature>
<keyword evidence="3" id="KW-1185">Reference proteome</keyword>
<name>A0A6A6U9A8_9PEZI</name>
<reference evidence="2" key="1">
    <citation type="journal article" date="2020" name="Stud. Mycol.">
        <title>101 Dothideomycetes genomes: a test case for predicting lifestyles and emergence of pathogens.</title>
        <authorList>
            <person name="Haridas S."/>
            <person name="Albert R."/>
            <person name="Binder M."/>
            <person name="Bloem J."/>
            <person name="Labutti K."/>
            <person name="Salamov A."/>
            <person name="Andreopoulos B."/>
            <person name="Baker S."/>
            <person name="Barry K."/>
            <person name="Bills G."/>
            <person name="Bluhm B."/>
            <person name="Cannon C."/>
            <person name="Castanera R."/>
            <person name="Culley D."/>
            <person name="Daum C."/>
            <person name="Ezra D."/>
            <person name="Gonzalez J."/>
            <person name="Henrissat B."/>
            <person name="Kuo A."/>
            <person name="Liang C."/>
            <person name="Lipzen A."/>
            <person name="Lutzoni F."/>
            <person name="Magnuson J."/>
            <person name="Mondo S."/>
            <person name="Nolan M."/>
            <person name="Ohm R."/>
            <person name="Pangilinan J."/>
            <person name="Park H.-J."/>
            <person name="Ramirez L."/>
            <person name="Alfaro M."/>
            <person name="Sun H."/>
            <person name="Tritt A."/>
            <person name="Yoshinaga Y."/>
            <person name="Zwiers L.-H."/>
            <person name="Turgeon B."/>
            <person name="Goodwin S."/>
            <person name="Spatafora J."/>
            <person name="Crous P."/>
            <person name="Grigoriev I."/>
        </authorList>
    </citation>
    <scope>NUCLEOTIDE SEQUENCE</scope>
    <source>
        <strain evidence="2">CBS 115976</strain>
    </source>
</reference>